<feature type="non-terminal residue" evidence="1">
    <location>
        <position position="1"/>
    </location>
</feature>
<gene>
    <name evidence="1" type="ORF">METZ01_LOCUS59031</name>
</gene>
<organism evidence="1">
    <name type="scientific">marine metagenome</name>
    <dbReference type="NCBI Taxonomy" id="408172"/>
    <lineage>
        <taxon>unclassified sequences</taxon>
        <taxon>metagenomes</taxon>
        <taxon>ecological metagenomes</taxon>
    </lineage>
</organism>
<reference evidence="1" key="1">
    <citation type="submission" date="2018-05" db="EMBL/GenBank/DDBJ databases">
        <authorList>
            <person name="Lanie J.A."/>
            <person name="Ng W.-L."/>
            <person name="Kazmierczak K.M."/>
            <person name="Andrzejewski T.M."/>
            <person name="Davidsen T.M."/>
            <person name="Wayne K.J."/>
            <person name="Tettelin H."/>
            <person name="Glass J.I."/>
            <person name="Rusch D."/>
            <person name="Podicherti R."/>
            <person name="Tsui H.-C.T."/>
            <person name="Winkler M.E."/>
        </authorList>
    </citation>
    <scope>NUCLEOTIDE SEQUENCE</scope>
</reference>
<dbReference type="EMBL" id="UINC01003420">
    <property type="protein sequence ID" value="SVA06177.1"/>
    <property type="molecule type" value="Genomic_DNA"/>
</dbReference>
<name>A0A381SUT0_9ZZZZ</name>
<accession>A0A381SUT0</accession>
<dbReference type="AlphaFoldDB" id="A0A381SUT0"/>
<evidence type="ECO:0000313" key="1">
    <source>
        <dbReference type="EMBL" id="SVA06177.1"/>
    </source>
</evidence>
<proteinExistence type="predicted"/>
<sequence length="131" mass="13914">VTSDELKEHIDTIEEAYEFFLGYAAQGVSGSGAAISGELSRYLSRADQALTAFESGISGAAEGQDAEAVMRMDQVLQRDASNTLAALRLVMAQPSISSQLIDNLNASIHFRAVLTDLFLVDEALKASATTS</sequence>
<protein>
    <submittedName>
        <fullName evidence="1">Uncharacterized protein</fullName>
    </submittedName>
</protein>